<accession>A0ABT2BLA9</accession>
<name>A0ABT2BLA9_9BURK</name>
<dbReference type="SUPFAM" id="SSF54368">
    <property type="entry name" value="Glutamine synthetase, N-terminal domain"/>
    <property type="match status" value="1"/>
</dbReference>
<dbReference type="InterPro" id="IPR014746">
    <property type="entry name" value="Gln_synth/guanido_kin_cat_dom"/>
</dbReference>
<dbReference type="InterPro" id="IPR036651">
    <property type="entry name" value="Gln_synt_N_sf"/>
</dbReference>
<dbReference type="Gene3D" id="3.10.20.70">
    <property type="entry name" value="Glutamine synthetase, N-terminal domain"/>
    <property type="match status" value="1"/>
</dbReference>
<evidence type="ECO:0000313" key="11">
    <source>
        <dbReference type="Proteomes" id="UP001205861"/>
    </source>
</evidence>
<evidence type="ECO:0000259" key="9">
    <source>
        <dbReference type="PROSITE" id="PS51987"/>
    </source>
</evidence>
<protein>
    <submittedName>
        <fullName evidence="10">Glutamine synthetase family protein</fullName>
    </submittedName>
</protein>
<dbReference type="InterPro" id="IPR027303">
    <property type="entry name" value="Gln_synth_gly_rich_site"/>
</dbReference>
<comment type="similarity">
    <text evidence="6 7">Belongs to the glutamine synthetase family.</text>
</comment>
<dbReference type="PROSITE" id="PS00181">
    <property type="entry name" value="GLNA_ATP"/>
    <property type="match status" value="1"/>
</dbReference>
<evidence type="ECO:0000313" key="10">
    <source>
        <dbReference type="EMBL" id="MCS0609284.1"/>
    </source>
</evidence>
<dbReference type="Pfam" id="PF00120">
    <property type="entry name" value="Gln-synt_C"/>
    <property type="match status" value="1"/>
</dbReference>
<dbReference type="PROSITE" id="PS51986">
    <property type="entry name" value="GS_BETA_GRASP"/>
    <property type="match status" value="1"/>
</dbReference>
<dbReference type="EMBL" id="JANUGV010000003">
    <property type="protein sequence ID" value="MCS0609284.1"/>
    <property type="molecule type" value="Genomic_DNA"/>
</dbReference>
<dbReference type="InterPro" id="IPR008146">
    <property type="entry name" value="Gln_synth_cat_dom"/>
</dbReference>
<comment type="cofactor">
    <cofactor evidence="1">
        <name>Mg(2+)</name>
        <dbReference type="ChEBI" id="CHEBI:18420"/>
    </cofactor>
</comment>
<evidence type="ECO:0000256" key="6">
    <source>
        <dbReference type="PROSITE-ProRule" id="PRU01330"/>
    </source>
</evidence>
<dbReference type="RefSeq" id="WP_258856942.1">
    <property type="nucleotide sequence ID" value="NZ_JANUGV010000003.1"/>
</dbReference>
<evidence type="ECO:0000256" key="7">
    <source>
        <dbReference type="RuleBase" id="RU000384"/>
    </source>
</evidence>
<keyword evidence="4" id="KW-0067">ATP-binding</keyword>
<keyword evidence="5" id="KW-0460">Magnesium</keyword>
<feature type="domain" description="GS beta-grasp" evidence="8">
    <location>
        <begin position="15"/>
        <end position="104"/>
    </location>
</feature>
<evidence type="ECO:0000256" key="2">
    <source>
        <dbReference type="ARBA" id="ARBA00022598"/>
    </source>
</evidence>
<proteinExistence type="inferred from homology"/>
<comment type="caution">
    <text evidence="10">The sequence shown here is derived from an EMBL/GenBank/DDBJ whole genome shotgun (WGS) entry which is preliminary data.</text>
</comment>
<evidence type="ECO:0000256" key="1">
    <source>
        <dbReference type="ARBA" id="ARBA00001946"/>
    </source>
</evidence>
<dbReference type="PANTHER" id="PTHR43785">
    <property type="entry name" value="GAMMA-GLUTAMYLPUTRESCINE SYNTHETASE"/>
    <property type="match status" value="1"/>
</dbReference>
<organism evidence="10 11">
    <name type="scientific">Massilia solisilvae</name>
    <dbReference type="NCBI Taxonomy" id="1811225"/>
    <lineage>
        <taxon>Bacteria</taxon>
        <taxon>Pseudomonadati</taxon>
        <taxon>Pseudomonadota</taxon>
        <taxon>Betaproteobacteria</taxon>
        <taxon>Burkholderiales</taxon>
        <taxon>Oxalobacteraceae</taxon>
        <taxon>Telluria group</taxon>
        <taxon>Massilia</taxon>
    </lineage>
</organism>
<dbReference type="SMART" id="SM01230">
    <property type="entry name" value="Gln-synt_C"/>
    <property type="match status" value="1"/>
</dbReference>
<feature type="domain" description="GS catalytic" evidence="9">
    <location>
        <begin position="111"/>
        <end position="445"/>
    </location>
</feature>
<dbReference type="SUPFAM" id="SSF55931">
    <property type="entry name" value="Glutamine synthetase/guanido kinase"/>
    <property type="match status" value="1"/>
</dbReference>
<sequence length="445" mass="49830">MSDGMREFLREHGIHEVECVITDMTGIARGKILPKDLFLGADHMRLPKSVLLNTVNGEQPNNTPYVGDTDPDMVCMPDPDTIRVVPWAAESVALVIHDCQNFDGSPVSLAPRNVLRRVLACYAEHGWKPVVAPEMEFYLVARNANPHEPLTPPTGRSGMTELTRQSYSIDAVNDFDPFFLELSAFCKEHELGVETLIHEAGAGQMEINFAHGDPLELADRVFLFKRAVRETALRHGIFATFMAKPMETEPGSAMHVHQSVVDATTGRNIFSNPDGSESELFFRYIAGLEKYVPSALVMFAPHVNSYRRLSRFQSAPMNVHWGYDNRTCGIRIPNSNPENRRVENRVPGVDVNPYLAMAATLSCGYLGMVEGLRPSAPTADSAEHVHDHLPRNLEDAILRMRKCPQLADMLGELFVQAFCEVKELEFATFSRVISSWEREHLMLLV</sequence>
<dbReference type="Gene3D" id="3.30.590.10">
    <property type="entry name" value="Glutamine synthetase/guanido kinase, catalytic domain"/>
    <property type="match status" value="1"/>
</dbReference>
<reference evidence="10 11" key="1">
    <citation type="submission" date="2022-08" db="EMBL/GenBank/DDBJ databases">
        <title>Reclassification of Massilia species as members of the genera Telluria, Duganella, Pseudoduganella, Mokoshia gen. nov. and Zemynaea gen. nov. using orthogonal and non-orthogonal genome-based approaches.</title>
        <authorList>
            <person name="Bowman J.P."/>
        </authorList>
    </citation>
    <scope>NUCLEOTIDE SEQUENCE [LARGE SCALE GENOMIC DNA]</scope>
    <source>
        <strain evidence="10 11">JCM 31607</strain>
    </source>
</reference>
<keyword evidence="3" id="KW-0547">Nucleotide-binding</keyword>
<keyword evidence="11" id="KW-1185">Reference proteome</keyword>
<dbReference type="PROSITE" id="PS51987">
    <property type="entry name" value="GS_CATALYTIC"/>
    <property type="match status" value="1"/>
</dbReference>
<dbReference type="InterPro" id="IPR008147">
    <property type="entry name" value="Gln_synt_N"/>
</dbReference>
<dbReference type="Proteomes" id="UP001205861">
    <property type="component" value="Unassembled WGS sequence"/>
</dbReference>
<evidence type="ECO:0000256" key="4">
    <source>
        <dbReference type="ARBA" id="ARBA00022840"/>
    </source>
</evidence>
<dbReference type="PANTHER" id="PTHR43785:SF3">
    <property type="entry name" value="GS CATALYTIC DOMAIN-CONTAINING PROTEIN"/>
    <property type="match status" value="1"/>
</dbReference>
<evidence type="ECO:0000256" key="3">
    <source>
        <dbReference type="ARBA" id="ARBA00022741"/>
    </source>
</evidence>
<evidence type="ECO:0000256" key="5">
    <source>
        <dbReference type="ARBA" id="ARBA00022842"/>
    </source>
</evidence>
<evidence type="ECO:0000259" key="8">
    <source>
        <dbReference type="PROSITE" id="PS51986"/>
    </source>
</evidence>
<keyword evidence="2" id="KW-0436">Ligase</keyword>
<gene>
    <name evidence="10" type="ORF">NX773_14025</name>
</gene>